<reference evidence="2" key="1">
    <citation type="journal article" date="2021" name="PeerJ">
        <title>Extensive microbial diversity within the chicken gut microbiome revealed by metagenomics and culture.</title>
        <authorList>
            <person name="Gilroy R."/>
            <person name="Ravi A."/>
            <person name="Getino M."/>
            <person name="Pursley I."/>
            <person name="Horton D.L."/>
            <person name="Alikhan N.F."/>
            <person name="Baker D."/>
            <person name="Gharbi K."/>
            <person name="Hall N."/>
            <person name="Watson M."/>
            <person name="Adriaenssens E.M."/>
            <person name="Foster-Nyarko E."/>
            <person name="Jarju S."/>
            <person name="Secka A."/>
            <person name="Antonio M."/>
            <person name="Oren A."/>
            <person name="Chaudhuri R.R."/>
            <person name="La Ragione R."/>
            <person name="Hildebrand F."/>
            <person name="Pallen M.J."/>
        </authorList>
    </citation>
    <scope>NUCLEOTIDE SEQUENCE</scope>
    <source>
        <strain evidence="2">ChiW4-1371</strain>
    </source>
</reference>
<proteinExistence type="predicted"/>
<feature type="domain" description="Helix-turn-helix" evidence="1">
    <location>
        <begin position="19"/>
        <end position="70"/>
    </location>
</feature>
<organism evidence="2 3">
    <name type="scientific">Candidatus Mucispirillum faecigallinarum</name>
    <dbReference type="NCBI Taxonomy" id="2838699"/>
    <lineage>
        <taxon>Bacteria</taxon>
        <taxon>Pseudomonadati</taxon>
        <taxon>Deferribacterota</taxon>
        <taxon>Deferribacteres</taxon>
        <taxon>Deferribacterales</taxon>
        <taxon>Mucispirillaceae</taxon>
        <taxon>Mucispirillum</taxon>
    </lineage>
</organism>
<dbReference type="AlphaFoldDB" id="A0A9D2GUP5"/>
<dbReference type="NCBIfam" id="TIGR01764">
    <property type="entry name" value="excise"/>
    <property type="match status" value="1"/>
</dbReference>
<sequence>MNENFVDEIMNTIPQFKQMLTVDYIARKIDLSDRTVRRYIENGKLEALNFSVEGRSVYRVPRSAFRRFLETFYTMSDCL</sequence>
<name>A0A9D2GUP5_9BACT</name>
<protein>
    <submittedName>
        <fullName evidence="2">Helix-turn-helix domain-containing protein</fullName>
    </submittedName>
</protein>
<comment type="caution">
    <text evidence="2">The sequence shown here is derived from an EMBL/GenBank/DDBJ whole genome shotgun (WGS) entry which is preliminary data.</text>
</comment>
<reference evidence="2" key="2">
    <citation type="submission" date="2021-04" db="EMBL/GenBank/DDBJ databases">
        <authorList>
            <person name="Gilroy R."/>
        </authorList>
    </citation>
    <scope>NUCLEOTIDE SEQUENCE</scope>
    <source>
        <strain evidence="2">ChiW4-1371</strain>
    </source>
</reference>
<dbReference type="GO" id="GO:0003677">
    <property type="term" value="F:DNA binding"/>
    <property type="evidence" value="ECO:0007669"/>
    <property type="project" value="InterPro"/>
</dbReference>
<dbReference type="InterPro" id="IPR010093">
    <property type="entry name" value="SinI_DNA-bd"/>
</dbReference>
<evidence type="ECO:0000313" key="3">
    <source>
        <dbReference type="Proteomes" id="UP000824176"/>
    </source>
</evidence>
<dbReference type="EMBL" id="DXAQ01000111">
    <property type="protein sequence ID" value="HIZ89714.1"/>
    <property type="molecule type" value="Genomic_DNA"/>
</dbReference>
<dbReference type="Pfam" id="PF12728">
    <property type="entry name" value="HTH_17"/>
    <property type="match status" value="1"/>
</dbReference>
<dbReference type="InterPro" id="IPR041657">
    <property type="entry name" value="HTH_17"/>
</dbReference>
<accession>A0A9D2GUP5</accession>
<evidence type="ECO:0000259" key="1">
    <source>
        <dbReference type="Pfam" id="PF12728"/>
    </source>
</evidence>
<evidence type="ECO:0000313" key="2">
    <source>
        <dbReference type="EMBL" id="HIZ89714.1"/>
    </source>
</evidence>
<dbReference type="Proteomes" id="UP000824176">
    <property type="component" value="Unassembled WGS sequence"/>
</dbReference>
<gene>
    <name evidence="2" type="ORF">H9804_07195</name>
</gene>